<dbReference type="RefSeq" id="WP_272868601.1">
    <property type="nucleotide sequence ID" value="NZ_CP110415.1"/>
</dbReference>
<dbReference type="PROSITE" id="PS50885">
    <property type="entry name" value="HAMP"/>
    <property type="match status" value="1"/>
</dbReference>
<dbReference type="PANTHER" id="PTHR43531:SF14">
    <property type="entry name" value="METHYL-ACCEPTING CHEMOTAXIS PROTEIN I-RELATED"/>
    <property type="match status" value="1"/>
</dbReference>
<dbReference type="InterPro" id="IPR051310">
    <property type="entry name" value="MCP_chemotaxis"/>
</dbReference>
<comment type="subcellular location">
    <subcellularLocation>
        <location evidence="1">Membrane</location>
    </subcellularLocation>
</comment>
<evidence type="ECO:0000256" key="6">
    <source>
        <dbReference type="SAM" id="MobiDB-lite"/>
    </source>
</evidence>
<evidence type="ECO:0000313" key="10">
    <source>
        <dbReference type="EMBL" id="TCP08897.1"/>
    </source>
</evidence>
<keyword evidence="7" id="KW-0812">Transmembrane</keyword>
<dbReference type="Pfam" id="PF00672">
    <property type="entry name" value="HAMP"/>
    <property type="match status" value="1"/>
</dbReference>
<evidence type="ECO:0000256" key="2">
    <source>
        <dbReference type="ARBA" id="ARBA00022481"/>
    </source>
</evidence>
<dbReference type="Gene3D" id="1.10.287.950">
    <property type="entry name" value="Methyl-accepting chemotaxis protein"/>
    <property type="match status" value="1"/>
</dbReference>
<feature type="compositionally biased region" description="Low complexity" evidence="6">
    <location>
        <begin position="692"/>
        <end position="707"/>
    </location>
</feature>
<feature type="coiled-coil region" evidence="5">
    <location>
        <begin position="613"/>
        <end position="651"/>
    </location>
</feature>
<dbReference type="EMBL" id="SLXF01000002">
    <property type="protein sequence ID" value="TCP08897.1"/>
    <property type="molecule type" value="Genomic_DNA"/>
</dbReference>
<dbReference type="InterPro" id="IPR033462">
    <property type="entry name" value="Cache_3-Cache_2"/>
</dbReference>
<dbReference type="AlphaFoldDB" id="A0AA46DGP2"/>
<dbReference type="GO" id="GO:0007165">
    <property type="term" value="P:signal transduction"/>
    <property type="evidence" value="ECO:0007669"/>
    <property type="project" value="UniProtKB-KW"/>
</dbReference>
<sequence>MTSTTSAHALQGAHHPRTGTQRSLATIMALVASGALLLGTLLLTVAFYLSASMQHRDNTYAYAHAKADALAGALDAFHQSMRVTAENAFASFRRHFASTFTLEDPIQGILTSRGEAINDNTVAVDDFALDYPGGNATVFVVQGEDFRRITTSVKKEDGTRAVGTLLDRSSPAYAELRAGRRYVGTTTLFGRPFMTVYDPVKDGSGRIVGVLYIGVDISMQQAALMKTVQEAQVYEHGGLYVLAPHEDVEQWRLVLHPQHSGKPLKAVLGEGTAGWVRRLVAEDNGWVTGMAALLHPEVAGERWAAGVRSASTGWYVIAEAPKSEVLAALHRQVLMLGLAITVTGLAVAGLLWWFMRHMLRPLAPLAARVQAIGAGDLSVPLASDRRDEIGAITRAVEEMRRALHDSLRTVQLATESITTASGEIAAGSQDLSARTEQTASNLQQTAASMEQLTSAVKQSADAARQANQLAVSASEVAAKGGAVAAEVVTTMDEINAASRKIADIIGVIDGIAFQTNILALNAAVEAARAGEQGRGFAVVAGEVRNLAQRSAQAAKEIKTLIGASVEKVESGSKLVQSAGQTMNEIVASVQRVTDIIGEISAAAAEQNQGIGQINAAVSELDQMTQQNAALVEESTAAAESLRQQAQKLAELVSTFRLQQADALAARAISRARTASGTPARPAAQVTPKRSEAAAPAAPTAQPAATAAGDDDWTTF</sequence>
<dbReference type="CDD" id="cd11386">
    <property type="entry name" value="MCP_signal"/>
    <property type="match status" value="1"/>
</dbReference>
<dbReference type="PROSITE" id="PS50111">
    <property type="entry name" value="CHEMOTAXIS_TRANSDUC_2"/>
    <property type="match status" value="1"/>
</dbReference>
<evidence type="ECO:0000256" key="7">
    <source>
        <dbReference type="SAM" id="Phobius"/>
    </source>
</evidence>
<dbReference type="SUPFAM" id="SSF103190">
    <property type="entry name" value="Sensory domain-like"/>
    <property type="match status" value="1"/>
</dbReference>
<dbReference type="GO" id="GO:0005886">
    <property type="term" value="C:plasma membrane"/>
    <property type="evidence" value="ECO:0007669"/>
    <property type="project" value="TreeGrafter"/>
</dbReference>
<protein>
    <submittedName>
        <fullName evidence="10">Methyl-accepting chemotaxis protein-2 (Aspartate sensor receptor)</fullName>
    </submittedName>
</protein>
<dbReference type="GO" id="GO:0006935">
    <property type="term" value="P:chemotaxis"/>
    <property type="evidence" value="ECO:0007669"/>
    <property type="project" value="InterPro"/>
</dbReference>
<dbReference type="Proteomes" id="UP000294772">
    <property type="component" value="Unassembled WGS sequence"/>
</dbReference>
<evidence type="ECO:0000256" key="1">
    <source>
        <dbReference type="ARBA" id="ARBA00004370"/>
    </source>
</evidence>
<evidence type="ECO:0000259" key="8">
    <source>
        <dbReference type="PROSITE" id="PS50111"/>
    </source>
</evidence>
<dbReference type="Pfam" id="PF17201">
    <property type="entry name" value="Cache_3-Cache_2"/>
    <property type="match status" value="1"/>
</dbReference>
<dbReference type="FunFam" id="1.10.287.950:FF:000001">
    <property type="entry name" value="Methyl-accepting chemotaxis sensory transducer"/>
    <property type="match status" value="1"/>
</dbReference>
<dbReference type="InterPro" id="IPR004089">
    <property type="entry name" value="MCPsignal_dom"/>
</dbReference>
<feature type="domain" description="HAMP" evidence="9">
    <location>
        <begin position="356"/>
        <end position="408"/>
    </location>
</feature>
<feature type="region of interest" description="Disordered" evidence="6">
    <location>
        <begin position="672"/>
        <end position="715"/>
    </location>
</feature>
<dbReference type="SMART" id="SM00283">
    <property type="entry name" value="MA"/>
    <property type="match status" value="1"/>
</dbReference>
<keyword evidence="2" id="KW-0488">Methylation</keyword>
<dbReference type="InterPro" id="IPR004090">
    <property type="entry name" value="Chemotax_Me-accpt_rcpt"/>
</dbReference>
<keyword evidence="10" id="KW-0675">Receptor</keyword>
<evidence type="ECO:0000256" key="4">
    <source>
        <dbReference type="PROSITE-ProRule" id="PRU00284"/>
    </source>
</evidence>
<proteinExistence type="inferred from homology"/>
<dbReference type="GO" id="GO:0004888">
    <property type="term" value="F:transmembrane signaling receptor activity"/>
    <property type="evidence" value="ECO:0007669"/>
    <property type="project" value="InterPro"/>
</dbReference>
<dbReference type="Pfam" id="PF00015">
    <property type="entry name" value="MCPsignal"/>
    <property type="match status" value="1"/>
</dbReference>
<dbReference type="InterPro" id="IPR029151">
    <property type="entry name" value="Sensor-like_sf"/>
</dbReference>
<evidence type="ECO:0000313" key="11">
    <source>
        <dbReference type="Proteomes" id="UP000294772"/>
    </source>
</evidence>
<name>A0AA46DGP2_9BURK</name>
<comment type="caution">
    <text evidence="10">The sequence shown here is derived from an EMBL/GenBank/DDBJ whole genome shotgun (WGS) entry which is preliminary data.</text>
</comment>
<feature type="transmembrane region" description="Helical" evidence="7">
    <location>
        <begin position="24"/>
        <end position="49"/>
    </location>
</feature>
<evidence type="ECO:0000256" key="5">
    <source>
        <dbReference type="SAM" id="Coils"/>
    </source>
</evidence>
<keyword evidence="7" id="KW-1133">Transmembrane helix</keyword>
<evidence type="ECO:0000259" key="9">
    <source>
        <dbReference type="PROSITE" id="PS50885"/>
    </source>
</evidence>
<dbReference type="PANTHER" id="PTHR43531">
    <property type="entry name" value="PROTEIN ICFG"/>
    <property type="match status" value="1"/>
</dbReference>
<dbReference type="PRINTS" id="PR00260">
    <property type="entry name" value="CHEMTRNSDUCR"/>
</dbReference>
<dbReference type="CDD" id="cd06225">
    <property type="entry name" value="HAMP"/>
    <property type="match status" value="1"/>
</dbReference>
<keyword evidence="4" id="KW-0807">Transducer</keyword>
<organism evidence="10 11">
    <name type="scientific">Caldimonas thermodepolymerans</name>
    <dbReference type="NCBI Taxonomy" id="215580"/>
    <lineage>
        <taxon>Bacteria</taxon>
        <taxon>Pseudomonadati</taxon>
        <taxon>Pseudomonadota</taxon>
        <taxon>Betaproteobacteria</taxon>
        <taxon>Burkholderiales</taxon>
        <taxon>Sphaerotilaceae</taxon>
        <taxon>Caldimonas</taxon>
    </lineage>
</organism>
<comment type="similarity">
    <text evidence="3">Belongs to the methyl-accepting chemotaxis (MCP) protein family.</text>
</comment>
<reference evidence="10 11" key="1">
    <citation type="submission" date="2019-03" db="EMBL/GenBank/DDBJ databases">
        <title>Genomic Encyclopedia of Type Strains, Phase IV (KMG-IV): sequencing the most valuable type-strain genomes for metagenomic binning, comparative biology and taxonomic classification.</title>
        <authorList>
            <person name="Goeker M."/>
        </authorList>
    </citation>
    <scope>NUCLEOTIDE SEQUENCE [LARGE SCALE GENOMIC DNA]</scope>
    <source>
        <strain evidence="10 11">DSM 15264</strain>
    </source>
</reference>
<dbReference type="SMART" id="SM00304">
    <property type="entry name" value="HAMP"/>
    <property type="match status" value="1"/>
</dbReference>
<accession>A0AA46DGP2</accession>
<evidence type="ECO:0000256" key="3">
    <source>
        <dbReference type="ARBA" id="ARBA00029447"/>
    </source>
</evidence>
<keyword evidence="5" id="KW-0175">Coiled coil</keyword>
<dbReference type="InterPro" id="IPR003660">
    <property type="entry name" value="HAMP_dom"/>
</dbReference>
<keyword evidence="7" id="KW-0472">Membrane</keyword>
<feature type="transmembrane region" description="Helical" evidence="7">
    <location>
        <begin position="333"/>
        <end position="355"/>
    </location>
</feature>
<feature type="domain" description="Methyl-accepting transducer" evidence="8">
    <location>
        <begin position="413"/>
        <end position="642"/>
    </location>
</feature>
<dbReference type="SUPFAM" id="SSF58104">
    <property type="entry name" value="Methyl-accepting chemotaxis protein (MCP) signaling domain"/>
    <property type="match status" value="1"/>
</dbReference>
<gene>
    <name evidence="10" type="ORF">EV676_102407</name>
</gene>